<proteinExistence type="predicted"/>
<evidence type="ECO:0000256" key="1">
    <source>
        <dbReference type="SAM" id="MobiDB-lite"/>
    </source>
</evidence>
<keyword evidence="3" id="KW-1185">Reference proteome</keyword>
<dbReference type="EMBL" id="BAAABU010000002">
    <property type="protein sequence ID" value="GAA0215371.1"/>
    <property type="molecule type" value="Genomic_DNA"/>
</dbReference>
<gene>
    <name evidence="2" type="ORF">GCM10010492_11470</name>
</gene>
<organism evidence="2 3">
    <name type="scientific">Saccharothrix mutabilis subsp. mutabilis</name>
    <dbReference type="NCBI Taxonomy" id="66855"/>
    <lineage>
        <taxon>Bacteria</taxon>
        <taxon>Bacillati</taxon>
        <taxon>Actinomycetota</taxon>
        <taxon>Actinomycetes</taxon>
        <taxon>Pseudonocardiales</taxon>
        <taxon>Pseudonocardiaceae</taxon>
        <taxon>Saccharothrix</taxon>
    </lineage>
</organism>
<evidence type="ECO:0000313" key="2">
    <source>
        <dbReference type="EMBL" id="GAA0215371.1"/>
    </source>
</evidence>
<feature type="compositionally biased region" description="Acidic residues" evidence="1">
    <location>
        <begin position="69"/>
        <end position="84"/>
    </location>
</feature>
<protein>
    <submittedName>
        <fullName evidence="2">Uncharacterized protein</fullName>
    </submittedName>
</protein>
<accession>A0ABP3CTY1</accession>
<reference evidence="3" key="1">
    <citation type="journal article" date="2019" name="Int. J. Syst. Evol. Microbiol.">
        <title>The Global Catalogue of Microorganisms (GCM) 10K type strain sequencing project: providing services to taxonomists for standard genome sequencing and annotation.</title>
        <authorList>
            <consortium name="The Broad Institute Genomics Platform"/>
            <consortium name="The Broad Institute Genome Sequencing Center for Infectious Disease"/>
            <person name="Wu L."/>
            <person name="Ma J."/>
        </authorList>
    </citation>
    <scope>NUCLEOTIDE SEQUENCE [LARGE SCALE GENOMIC DNA]</scope>
    <source>
        <strain evidence="3">JCM 3380</strain>
    </source>
</reference>
<feature type="region of interest" description="Disordered" evidence="1">
    <location>
        <begin position="30"/>
        <end position="91"/>
    </location>
</feature>
<comment type="caution">
    <text evidence="2">The sequence shown here is derived from an EMBL/GenBank/DDBJ whole genome shotgun (WGS) entry which is preliminary data.</text>
</comment>
<dbReference type="Proteomes" id="UP001500416">
    <property type="component" value="Unassembled WGS sequence"/>
</dbReference>
<evidence type="ECO:0000313" key="3">
    <source>
        <dbReference type="Proteomes" id="UP001500416"/>
    </source>
</evidence>
<feature type="compositionally biased region" description="Gly residues" evidence="1">
    <location>
        <begin position="39"/>
        <end position="49"/>
    </location>
</feature>
<sequence>MIGTGPYSTLPPLISHDSFVDSRMHAPSVMSHGVPSTVTGGGGGAGCGVGVSETVDDATGDDGAAAGEDNVEDDGDATTDDWSDVDGAAVG</sequence>
<name>A0ABP3CTY1_9PSEU</name>